<reference evidence="1 2" key="1">
    <citation type="submission" date="2019-03" db="EMBL/GenBank/DDBJ databases">
        <title>New insights into Acidothiobacillus thiooxidans sulfur metabolism through coupled gene expression, solution geochemistry, microscopy and spectroscopy analyses.</title>
        <authorList>
            <person name="Camacho D."/>
            <person name="Frazao R."/>
            <person name="Fouillen A."/>
            <person name="Nanci A."/>
            <person name="Lang B.F."/>
            <person name="Apte S.C."/>
            <person name="Baron C."/>
            <person name="Warren L.A."/>
        </authorList>
    </citation>
    <scope>NUCLEOTIDE SEQUENCE [LARGE SCALE GENOMIC DNA]</scope>
    <source>
        <strain evidence="1 2">ATCC 19377</strain>
    </source>
</reference>
<evidence type="ECO:0000313" key="1">
    <source>
        <dbReference type="EMBL" id="TQN49682.1"/>
    </source>
</evidence>
<organism evidence="1 2">
    <name type="scientific">Acidithiobacillus thiooxidans ATCC 19377</name>
    <dbReference type="NCBI Taxonomy" id="637390"/>
    <lineage>
        <taxon>Bacteria</taxon>
        <taxon>Pseudomonadati</taxon>
        <taxon>Pseudomonadota</taxon>
        <taxon>Acidithiobacillia</taxon>
        <taxon>Acidithiobacillales</taxon>
        <taxon>Acidithiobacillaceae</taxon>
        <taxon>Acidithiobacillus</taxon>
    </lineage>
</organism>
<name>A0A543Q040_ACITH</name>
<evidence type="ECO:0000313" key="2">
    <source>
        <dbReference type="Proteomes" id="UP000315403"/>
    </source>
</evidence>
<protein>
    <submittedName>
        <fullName evidence="1">Uncharacterized protein</fullName>
    </submittedName>
</protein>
<accession>A0A543Q040</accession>
<gene>
    <name evidence="1" type="ORF">DLNHIDIE_03092</name>
</gene>
<dbReference type="RefSeq" id="WP_142089752.1">
    <property type="nucleotide sequence ID" value="NZ_SZUV01000003.1"/>
</dbReference>
<dbReference type="Proteomes" id="UP000315403">
    <property type="component" value="Unassembled WGS sequence"/>
</dbReference>
<dbReference type="AlphaFoldDB" id="A0A543Q040"/>
<dbReference type="EMBL" id="SZUV01000003">
    <property type="protein sequence ID" value="TQN49682.1"/>
    <property type="molecule type" value="Genomic_DNA"/>
</dbReference>
<comment type="caution">
    <text evidence="1">The sequence shown here is derived from an EMBL/GenBank/DDBJ whole genome shotgun (WGS) entry which is preliminary data.</text>
</comment>
<proteinExistence type="predicted"/>
<sequence length="271" mass="30775">MFVWYTDLEESLPRLLNCLEELTVVMEEKNQPVPHWLASDLFLMRCNAAHHGKKAVQDWPAQALEATQKYALWVAIATIPAGDLADAVQTEGCWSPAADFAFEWAMVAAQLGSKMGELLSLVIAARRQPKAYGPLLGEAFQDWKHQPPLWSDQPKNVELQKRFTLELGLQAVARQDDLPLARAVRRFIQSNQMEIPWAFFPLQCALERVLAQAGLSQEALRVRKVVLQSMQPAQKSEDKRALERFFPLLRPLPLATWPEDLVWVKVLEQAL</sequence>